<sequence>MNHAQLNISLSEEEAEFQEFQPWLQERFGVKTSASWARIILLYAINEEEGFNTFFDLLEEFKCDRATQSDQLRFDKTSENEFILSGK</sequence>
<name>A0ABR8EKR6_9CYAN</name>
<organism evidence="1 2">
    <name type="scientific">Planktothricoides raciborskii FACHB-1370</name>
    <dbReference type="NCBI Taxonomy" id="2949576"/>
    <lineage>
        <taxon>Bacteria</taxon>
        <taxon>Bacillati</taxon>
        <taxon>Cyanobacteriota</taxon>
        <taxon>Cyanophyceae</taxon>
        <taxon>Oscillatoriophycideae</taxon>
        <taxon>Oscillatoriales</taxon>
        <taxon>Oscillatoriaceae</taxon>
        <taxon>Planktothricoides</taxon>
    </lineage>
</organism>
<comment type="caution">
    <text evidence="1">The sequence shown here is derived from an EMBL/GenBank/DDBJ whole genome shotgun (WGS) entry which is preliminary data.</text>
</comment>
<gene>
    <name evidence="1" type="ORF">H6G72_22070</name>
</gene>
<dbReference type="Proteomes" id="UP000641954">
    <property type="component" value="Unassembled WGS sequence"/>
</dbReference>
<keyword evidence="2" id="KW-1185">Reference proteome</keyword>
<reference evidence="1 2" key="1">
    <citation type="journal article" date="2020" name="ISME J.">
        <title>Comparative genomics reveals insights into cyanobacterial evolution and habitat adaptation.</title>
        <authorList>
            <person name="Chen M.Y."/>
            <person name="Teng W.K."/>
            <person name="Zhao L."/>
            <person name="Hu C.X."/>
            <person name="Zhou Y.K."/>
            <person name="Han B.P."/>
            <person name="Song L.R."/>
            <person name="Shu W.S."/>
        </authorList>
    </citation>
    <scope>NUCLEOTIDE SEQUENCE [LARGE SCALE GENOMIC DNA]</scope>
    <source>
        <strain evidence="1 2">FACHB-1370</strain>
    </source>
</reference>
<evidence type="ECO:0000313" key="2">
    <source>
        <dbReference type="Proteomes" id="UP000641954"/>
    </source>
</evidence>
<proteinExistence type="predicted"/>
<dbReference type="EMBL" id="JACJSK010000039">
    <property type="protein sequence ID" value="MBD2546478.1"/>
    <property type="molecule type" value="Genomic_DNA"/>
</dbReference>
<evidence type="ECO:0000313" key="1">
    <source>
        <dbReference type="EMBL" id="MBD2546478.1"/>
    </source>
</evidence>
<accession>A0ABR8EKR6</accession>
<protein>
    <submittedName>
        <fullName evidence="1">Uncharacterized protein</fullName>
    </submittedName>
</protein>
<dbReference type="RefSeq" id="WP_190879853.1">
    <property type="nucleotide sequence ID" value="NZ_JACJSK010000039.1"/>
</dbReference>